<protein>
    <submittedName>
        <fullName evidence="1">Uncharacterized protein</fullName>
    </submittedName>
</protein>
<organism evidence="1">
    <name type="scientific">Arundo donax</name>
    <name type="common">Giant reed</name>
    <name type="synonym">Donax arundinaceus</name>
    <dbReference type="NCBI Taxonomy" id="35708"/>
    <lineage>
        <taxon>Eukaryota</taxon>
        <taxon>Viridiplantae</taxon>
        <taxon>Streptophyta</taxon>
        <taxon>Embryophyta</taxon>
        <taxon>Tracheophyta</taxon>
        <taxon>Spermatophyta</taxon>
        <taxon>Magnoliopsida</taxon>
        <taxon>Liliopsida</taxon>
        <taxon>Poales</taxon>
        <taxon>Poaceae</taxon>
        <taxon>PACMAD clade</taxon>
        <taxon>Arundinoideae</taxon>
        <taxon>Arundineae</taxon>
        <taxon>Arundo</taxon>
    </lineage>
</organism>
<evidence type="ECO:0000313" key="1">
    <source>
        <dbReference type="EMBL" id="JAD34903.1"/>
    </source>
</evidence>
<sequence length="38" mass="4154">MDYGQGPRSVFSCMSGVGCEADMIFQLEMLLLGYSFVA</sequence>
<accession>A0A0A8ZB35</accession>
<reference evidence="1" key="2">
    <citation type="journal article" date="2015" name="Data Brief">
        <title>Shoot transcriptome of the giant reed, Arundo donax.</title>
        <authorList>
            <person name="Barrero R.A."/>
            <person name="Guerrero F.D."/>
            <person name="Moolhuijzen P."/>
            <person name="Goolsby J.A."/>
            <person name="Tidwell J."/>
            <person name="Bellgard S.E."/>
            <person name="Bellgard M.I."/>
        </authorList>
    </citation>
    <scope>NUCLEOTIDE SEQUENCE</scope>
    <source>
        <tissue evidence="1">Shoot tissue taken approximately 20 cm above the soil surface</tissue>
    </source>
</reference>
<reference evidence="1" key="1">
    <citation type="submission" date="2014-09" db="EMBL/GenBank/DDBJ databases">
        <authorList>
            <person name="Magalhaes I.L.F."/>
            <person name="Oliveira U."/>
            <person name="Santos F.R."/>
            <person name="Vidigal T.H.D.A."/>
            <person name="Brescovit A.D."/>
            <person name="Santos A.J."/>
        </authorList>
    </citation>
    <scope>NUCLEOTIDE SEQUENCE</scope>
    <source>
        <tissue evidence="1">Shoot tissue taken approximately 20 cm above the soil surface</tissue>
    </source>
</reference>
<dbReference type="AlphaFoldDB" id="A0A0A8ZB35"/>
<dbReference type="EMBL" id="GBRH01262992">
    <property type="protein sequence ID" value="JAD34903.1"/>
    <property type="molecule type" value="Transcribed_RNA"/>
</dbReference>
<name>A0A0A8ZB35_ARUDO</name>
<proteinExistence type="predicted"/>